<dbReference type="AlphaFoldDB" id="A0AAW2HW35"/>
<proteinExistence type="predicted"/>
<evidence type="ECO:0000313" key="2">
    <source>
        <dbReference type="EMBL" id="KAL0273992.1"/>
    </source>
</evidence>
<reference evidence="2" key="1">
    <citation type="journal article" date="2024" name="Gigascience">
        <title>Chromosome-level genome of the poultry shaft louse Menopon gallinae provides insight into the host-switching and adaptive evolution of parasitic lice.</title>
        <authorList>
            <person name="Xu Y."/>
            <person name="Ma L."/>
            <person name="Liu S."/>
            <person name="Liang Y."/>
            <person name="Liu Q."/>
            <person name="He Z."/>
            <person name="Tian L."/>
            <person name="Duan Y."/>
            <person name="Cai W."/>
            <person name="Li H."/>
            <person name="Song F."/>
        </authorList>
    </citation>
    <scope>NUCLEOTIDE SEQUENCE</scope>
    <source>
        <strain evidence="2">Cailab_2023a</strain>
    </source>
</reference>
<accession>A0AAW2HW35</accession>
<organism evidence="2">
    <name type="scientific">Menopon gallinae</name>
    <name type="common">poultry shaft louse</name>
    <dbReference type="NCBI Taxonomy" id="328185"/>
    <lineage>
        <taxon>Eukaryota</taxon>
        <taxon>Metazoa</taxon>
        <taxon>Ecdysozoa</taxon>
        <taxon>Arthropoda</taxon>
        <taxon>Hexapoda</taxon>
        <taxon>Insecta</taxon>
        <taxon>Pterygota</taxon>
        <taxon>Neoptera</taxon>
        <taxon>Paraneoptera</taxon>
        <taxon>Psocodea</taxon>
        <taxon>Troctomorpha</taxon>
        <taxon>Phthiraptera</taxon>
        <taxon>Amblycera</taxon>
        <taxon>Menoponidae</taxon>
        <taxon>Menopon</taxon>
    </lineage>
</organism>
<comment type="caution">
    <text evidence="2">The sequence shown here is derived from an EMBL/GenBank/DDBJ whole genome shotgun (WGS) entry which is preliminary data.</text>
</comment>
<feature type="region of interest" description="Disordered" evidence="1">
    <location>
        <begin position="30"/>
        <end position="66"/>
    </location>
</feature>
<evidence type="ECO:0000256" key="1">
    <source>
        <dbReference type="SAM" id="MobiDB-lite"/>
    </source>
</evidence>
<dbReference type="EMBL" id="JARGDH010000003">
    <property type="protein sequence ID" value="KAL0273992.1"/>
    <property type="molecule type" value="Genomic_DNA"/>
</dbReference>
<name>A0AAW2HW35_9NEOP</name>
<protein>
    <submittedName>
        <fullName evidence="2">Uncharacterized protein</fullName>
    </submittedName>
</protein>
<sequence length="66" mass="7658">MHSISKAFLQFQHAFQHKISYTGRESIENLGDVSGQQQERQQVSEDDRKRSATATFNARFKNNEKT</sequence>
<gene>
    <name evidence="2" type="ORF">PYX00_006539</name>
</gene>